<dbReference type="RefSeq" id="WP_093883341.1">
    <property type="nucleotide sequence ID" value="NZ_FOBS01000010.1"/>
</dbReference>
<dbReference type="AlphaFoldDB" id="A0A1H7XGL7"/>
<evidence type="ECO:0000256" key="3">
    <source>
        <dbReference type="ARBA" id="ARBA00022603"/>
    </source>
</evidence>
<sequence>MIIENRRIDDLLPAEKHPRKILKPGDETFEALRRSIETFGYVDPIIWNSRTGHIVGGHQRLEVLKHLGHNEAEVSIVDLDSDMELALDSALNKISGDWDMPKLKDVLIELETLPIDINLTGFSAKEIELLLKKDILEDDFDAVVEAEKIASATSKRGDIWQLGRHRLMCGDSTIASEVESLMDGSRADMVFTDPPYNVDYGSSLRDRQGKKAGRKNAGRKILNDHFAKREGFYEFLRDALAAMRPHVSGDIYIAMSSSELDNLQKAFRDAGGHFSTFIIWVKSQFTIGRANYQRQYEPILYGWFEGSTHYWSGVRNLADVYGQDKLLRDADGVPLIRVESCSIESDVWEFPKPVRSDEHPTMKPIALVARALRNSSKPGALVLDSFSGSGTTIMAAEQTGRTCYAMELSPIYCDVDIKRWETFTGGKAELIQSG</sequence>
<dbReference type="InterPro" id="IPR003115">
    <property type="entry name" value="ParB_N"/>
</dbReference>
<evidence type="ECO:0000256" key="4">
    <source>
        <dbReference type="ARBA" id="ARBA00022679"/>
    </source>
</evidence>
<dbReference type="SUPFAM" id="SSF53335">
    <property type="entry name" value="S-adenosyl-L-methionine-dependent methyltransferases"/>
    <property type="match status" value="1"/>
</dbReference>
<dbReference type="Gene3D" id="3.40.50.150">
    <property type="entry name" value="Vaccinia Virus protein VP39"/>
    <property type="match status" value="1"/>
</dbReference>
<dbReference type="SUPFAM" id="SSF110849">
    <property type="entry name" value="ParB/Sulfiredoxin"/>
    <property type="match status" value="1"/>
</dbReference>
<evidence type="ECO:0000256" key="5">
    <source>
        <dbReference type="ARBA" id="ARBA00022691"/>
    </source>
</evidence>
<dbReference type="InterPro" id="IPR002941">
    <property type="entry name" value="DNA_methylase_N4/N6"/>
</dbReference>
<keyword evidence="5" id="KW-0949">S-adenosyl-L-methionine</keyword>
<evidence type="ECO:0000256" key="6">
    <source>
        <dbReference type="ARBA" id="ARBA00047942"/>
    </source>
</evidence>
<evidence type="ECO:0000256" key="1">
    <source>
        <dbReference type="ARBA" id="ARBA00006594"/>
    </source>
</evidence>
<keyword evidence="3 8" id="KW-0489">Methyltransferase</keyword>
<dbReference type="STRING" id="43775.SAMN04489760_110112"/>
<dbReference type="InterPro" id="IPR029063">
    <property type="entry name" value="SAM-dependent_MTases_sf"/>
</dbReference>
<proteinExistence type="inferred from homology"/>
<comment type="catalytic activity">
    <reaction evidence="6">
        <text>a 2'-deoxyadenosine in DNA + S-adenosyl-L-methionine = an N(6)-methyl-2'-deoxyadenosine in DNA + S-adenosyl-L-homocysteine + H(+)</text>
        <dbReference type="Rhea" id="RHEA:15197"/>
        <dbReference type="Rhea" id="RHEA-COMP:12418"/>
        <dbReference type="Rhea" id="RHEA-COMP:12419"/>
        <dbReference type="ChEBI" id="CHEBI:15378"/>
        <dbReference type="ChEBI" id="CHEBI:57856"/>
        <dbReference type="ChEBI" id="CHEBI:59789"/>
        <dbReference type="ChEBI" id="CHEBI:90615"/>
        <dbReference type="ChEBI" id="CHEBI:90616"/>
        <dbReference type="EC" id="2.1.1.72"/>
    </reaction>
</comment>
<dbReference type="Proteomes" id="UP000198744">
    <property type="component" value="Unassembled WGS sequence"/>
</dbReference>
<dbReference type="GO" id="GO:0009007">
    <property type="term" value="F:site-specific DNA-methyltransferase (adenine-specific) activity"/>
    <property type="evidence" value="ECO:0007669"/>
    <property type="project" value="UniProtKB-EC"/>
</dbReference>
<dbReference type="InterPro" id="IPR002295">
    <property type="entry name" value="N4/N6-MTase_EcoPI_Mod-like"/>
</dbReference>
<accession>A0A1H7XGL7</accession>
<keyword evidence="9" id="KW-1185">Reference proteome</keyword>
<dbReference type="Pfam" id="PF01555">
    <property type="entry name" value="N6_N4_Mtase"/>
    <property type="match status" value="1"/>
</dbReference>
<evidence type="ECO:0000259" key="7">
    <source>
        <dbReference type="SMART" id="SM00470"/>
    </source>
</evidence>
<dbReference type="EMBL" id="FOBS01000010">
    <property type="protein sequence ID" value="SEM32910.1"/>
    <property type="molecule type" value="Genomic_DNA"/>
</dbReference>
<dbReference type="GO" id="GO:0032259">
    <property type="term" value="P:methylation"/>
    <property type="evidence" value="ECO:0007669"/>
    <property type="project" value="UniProtKB-KW"/>
</dbReference>
<dbReference type="InterPro" id="IPR002052">
    <property type="entry name" value="DNA_methylase_N6_adenine_CS"/>
</dbReference>
<protein>
    <recommendedName>
        <fullName evidence="2">site-specific DNA-methyltransferase (adenine-specific)</fullName>
        <ecNumber evidence="2">2.1.1.72</ecNumber>
    </recommendedName>
</protein>
<evidence type="ECO:0000313" key="9">
    <source>
        <dbReference type="Proteomes" id="UP000198744"/>
    </source>
</evidence>
<dbReference type="SMART" id="SM00470">
    <property type="entry name" value="ParB"/>
    <property type="match status" value="1"/>
</dbReference>
<dbReference type="EC" id="2.1.1.72" evidence="2"/>
<keyword evidence="4" id="KW-0808">Transferase</keyword>
<dbReference type="InterPro" id="IPR036086">
    <property type="entry name" value="ParB/Sulfiredoxin_sf"/>
</dbReference>
<name>A0A1H7XGL7_9BACT</name>
<dbReference type="OrthoDB" id="7806498at2"/>
<dbReference type="PROSITE" id="PS00092">
    <property type="entry name" value="N6_MTASE"/>
    <property type="match status" value="1"/>
</dbReference>
<dbReference type="PIRSF" id="PIRSF036758">
    <property type="entry name" value="Aden_M_ParB"/>
    <property type="match status" value="1"/>
</dbReference>
<gene>
    <name evidence="8" type="ORF">SAMN04489760_110112</name>
</gene>
<dbReference type="GO" id="GO:0008170">
    <property type="term" value="F:N-methyltransferase activity"/>
    <property type="evidence" value="ECO:0007669"/>
    <property type="project" value="InterPro"/>
</dbReference>
<evidence type="ECO:0000256" key="2">
    <source>
        <dbReference type="ARBA" id="ARBA00011900"/>
    </source>
</evidence>
<evidence type="ECO:0000313" key="8">
    <source>
        <dbReference type="EMBL" id="SEM32910.1"/>
    </source>
</evidence>
<dbReference type="CDD" id="cd16401">
    <property type="entry name" value="ParB_N_like_MT"/>
    <property type="match status" value="1"/>
</dbReference>
<reference evidence="8 9" key="1">
    <citation type="submission" date="2016-10" db="EMBL/GenBank/DDBJ databases">
        <authorList>
            <person name="de Groot N.N."/>
        </authorList>
    </citation>
    <scope>NUCLEOTIDE SEQUENCE [LARGE SCALE GENOMIC DNA]</scope>
    <source>
        <strain evidence="8 9">DSM 8423</strain>
    </source>
</reference>
<dbReference type="Gene3D" id="3.90.1530.10">
    <property type="entry name" value="Conserved hypothetical protein from pyrococcus furiosus pfu- 392566-001, ParB domain"/>
    <property type="match status" value="1"/>
</dbReference>
<dbReference type="Pfam" id="PF02195">
    <property type="entry name" value="ParB_N"/>
    <property type="match status" value="1"/>
</dbReference>
<organism evidence="8 9">
    <name type="scientific">Syntrophus gentianae</name>
    <dbReference type="NCBI Taxonomy" id="43775"/>
    <lineage>
        <taxon>Bacteria</taxon>
        <taxon>Pseudomonadati</taxon>
        <taxon>Thermodesulfobacteriota</taxon>
        <taxon>Syntrophia</taxon>
        <taxon>Syntrophales</taxon>
        <taxon>Syntrophaceae</taxon>
        <taxon>Syntrophus</taxon>
    </lineage>
</organism>
<comment type="similarity">
    <text evidence="1">Belongs to the N(4)/N(6)-methyltransferase family.</text>
</comment>
<dbReference type="InterPro" id="IPR015840">
    <property type="entry name" value="DNA_MeTrfase_ParB"/>
</dbReference>
<dbReference type="PRINTS" id="PR00506">
    <property type="entry name" value="D21N6MTFRASE"/>
</dbReference>
<dbReference type="GO" id="GO:0003677">
    <property type="term" value="F:DNA binding"/>
    <property type="evidence" value="ECO:0007669"/>
    <property type="project" value="InterPro"/>
</dbReference>
<feature type="domain" description="ParB-like N-terminal" evidence="7">
    <location>
        <begin position="4"/>
        <end position="93"/>
    </location>
</feature>